<feature type="compositionally biased region" description="Basic and acidic residues" evidence="1">
    <location>
        <begin position="726"/>
        <end position="735"/>
    </location>
</feature>
<dbReference type="Pfam" id="PF26013">
    <property type="entry name" value="DUF8004"/>
    <property type="match status" value="1"/>
</dbReference>
<reference evidence="3" key="1">
    <citation type="submission" date="2019-07" db="EMBL/GenBank/DDBJ databases">
        <title>Hyphodiscus hymeniophilus genome sequencing and assembly.</title>
        <authorList>
            <person name="Kramer G."/>
            <person name="Nodwell J."/>
        </authorList>
    </citation>
    <scope>NUCLEOTIDE SEQUENCE</scope>
    <source>
        <strain evidence="3">ATCC 34498</strain>
    </source>
</reference>
<dbReference type="AlphaFoldDB" id="A0A9P7AZ57"/>
<feature type="region of interest" description="Disordered" evidence="1">
    <location>
        <begin position="98"/>
        <end position="119"/>
    </location>
</feature>
<evidence type="ECO:0000313" key="4">
    <source>
        <dbReference type="Proteomes" id="UP000785200"/>
    </source>
</evidence>
<dbReference type="EMBL" id="VNKQ01000005">
    <property type="protein sequence ID" value="KAG0650714.1"/>
    <property type="molecule type" value="Genomic_DNA"/>
</dbReference>
<protein>
    <recommendedName>
        <fullName evidence="2">DUF8004 domain-containing protein</fullName>
    </recommendedName>
</protein>
<dbReference type="PANTHER" id="PTHR39601">
    <property type="entry name" value="CHORIOGENIN HMINOR"/>
    <property type="match status" value="1"/>
</dbReference>
<proteinExistence type="predicted"/>
<feature type="region of interest" description="Disordered" evidence="1">
    <location>
        <begin position="688"/>
        <end position="762"/>
    </location>
</feature>
<evidence type="ECO:0000259" key="2">
    <source>
        <dbReference type="Pfam" id="PF26013"/>
    </source>
</evidence>
<gene>
    <name evidence="3" type="ORF">D0Z07_2323</name>
</gene>
<accession>A0A9P7AZ57</accession>
<feature type="region of interest" description="Disordered" evidence="1">
    <location>
        <begin position="621"/>
        <end position="670"/>
    </location>
</feature>
<evidence type="ECO:0000313" key="3">
    <source>
        <dbReference type="EMBL" id="KAG0650714.1"/>
    </source>
</evidence>
<dbReference type="Proteomes" id="UP000785200">
    <property type="component" value="Unassembled WGS sequence"/>
</dbReference>
<feature type="compositionally biased region" description="Polar residues" evidence="1">
    <location>
        <begin position="691"/>
        <end position="701"/>
    </location>
</feature>
<keyword evidence="4" id="KW-1185">Reference proteome</keyword>
<dbReference type="OrthoDB" id="5300331at2759"/>
<dbReference type="PANTHER" id="PTHR39601:SF2">
    <property type="entry name" value="CHORIOGENIN HMINOR"/>
    <property type="match status" value="1"/>
</dbReference>
<comment type="caution">
    <text evidence="3">The sequence shown here is derived from an EMBL/GenBank/DDBJ whole genome shotgun (WGS) entry which is preliminary data.</text>
</comment>
<name>A0A9P7AZ57_9HELO</name>
<evidence type="ECO:0000256" key="1">
    <source>
        <dbReference type="SAM" id="MobiDB-lite"/>
    </source>
</evidence>
<dbReference type="InterPro" id="IPR058317">
    <property type="entry name" value="DUF8004"/>
</dbReference>
<sequence length="762" mass="84466">MDYSVSLLTAGIMVPEMQARSGDTHVYLLPRQSQLRAQFYVHSYILSSSPILYDLVVGDTSSLSSRQRGYSLDGRRNLGIEDAMRNLTYNAQAASPQPQTLLNDNISTSDGSNGSIRSGQEGSGEYHLYFPTKLSTTTPPFSARDIQRLVDVRNLFAILEGQDLVRTKETPTVFHILLAVASLLQEFQFTNVDGSTYGEAVTSSLDFLISIEGLADVSQSREKTIEGIILGERLRSIELYNEAFAHAVGKYEAIKAVNPSLYCQISSDTQNRLDRAYLDLGQRQRAAELRLTEFEFPSLFAGIAASTSSEESKIIRFKAWKSNFMSLRKAVLSYYKDLHGQWPPKASSKKNNFVEGGLNRLVLKGLYNDLCGLYEFLVDRKSLTTRGMDASEDQDNADVDPTATALRRLLGEFDRSSPPVAPPIPYDVPLVPSMATTYPSYPAMGPKEQNLLANKKLKDHENQLMMLKSHNQVKIDDDNAPRKKFIEMFEAFEAKEARGKTCTQLIDMRYGHWIFLYAVLQSLPMLVVDVPGLRYTEGVEYFLCEPSMGNPPWMEDAAVKREWYGVANSGQAVILPSDVVNYGVESIYRRSYCWVKANQWLSESSTNPIYEATEIDRSTALSPLQPPPGFFGGELGPRPVSRGRDDARASVSSERGLTPESRDRSRQSQRNSIGIGLERLPIQFPHGSASPLLSATGSRGQSPAGVNLYDNSGRRVSASGPSTRAHGAEEKRAPTFDDILGNLAPEPSKDDGRGKGVMGRFK</sequence>
<feature type="domain" description="DUF8004" evidence="2">
    <location>
        <begin position="203"/>
        <end position="296"/>
    </location>
</feature>
<organism evidence="3 4">
    <name type="scientific">Hyphodiscus hymeniophilus</name>
    <dbReference type="NCBI Taxonomy" id="353542"/>
    <lineage>
        <taxon>Eukaryota</taxon>
        <taxon>Fungi</taxon>
        <taxon>Dikarya</taxon>
        <taxon>Ascomycota</taxon>
        <taxon>Pezizomycotina</taxon>
        <taxon>Leotiomycetes</taxon>
        <taxon>Helotiales</taxon>
        <taxon>Hyphodiscaceae</taxon>
        <taxon>Hyphodiscus</taxon>
    </lineage>
</organism>